<organism evidence="2">
    <name type="scientific">Siphoviridae sp. ctSMg55</name>
    <dbReference type="NCBI Taxonomy" id="2825509"/>
    <lineage>
        <taxon>Viruses</taxon>
        <taxon>Duplodnaviria</taxon>
        <taxon>Heunggongvirae</taxon>
        <taxon>Uroviricota</taxon>
        <taxon>Caudoviricetes</taxon>
    </lineage>
</organism>
<reference evidence="2" key="1">
    <citation type="journal article" date="2021" name="Proc. Natl. Acad. Sci. U.S.A.">
        <title>A Catalog of Tens of Thousands of Viruses from Human Metagenomes Reveals Hidden Associations with Chronic Diseases.</title>
        <authorList>
            <person name="Tisza M.J."/>
            <person name="Buck C.B."/>
        </authorList>
    </citation>
    <scope>NUCLEOTIDE SEQUENCE</scope>
    <source>
        <strain evidence="2">CtSMg55</strain>
    </source>
</reference>
<protein>
    <recommendedName>
        <fullName evidence="1">DUF6273 domain-containing protein</fullName>
    </recommendedName>
</protein>
<name>A0A8S5V4T5_9CAUD</name>
<feature type="domain" description="DUF6273" evidence="1">
    <location>
        <begin position="273"/>
        <end position="411"/>
    </location>
</feature>
<sequence>MGGGYGRQCKWGELLMEYLTNNTDLTKVANAIREKGGTSAALQYPDGFAAAIGEITTGVEISLIVSVTSGSVVTATKGATVVSGTSVNGTCTLVLPEAGTWSVKATRNGQTSNTVSVSVKDSYAVALSFFSATITVTVDSGATVTLKKGGVTLQTKTSTGTAVFTVTETGTYTVEATKGGKTASDTVNVVSSATSYALTLSFLKDNFADNDWSDIIAACKSGSVPSAWVVGNSKPMIIGGKSYQVDIIGKNHDTYAAGGKAPLTFQLHDCYGELKNMNSSNTNGGGWTSCAMRSTHLPAILALMPTEVRSGIREVNKLTSAGGASSTINTTADKLFLLSEIEIFGIITHSKSGEGAQYDYYKAGNSKVKNQNGSAHYWWERSPYGGDYECFGDVETYGRAAYNYASGSGGVAFGFCF</sequence>
<dbReference type="Pfam" id="PF19789">
    <property type="entry name" value="DUF6273"/>
    <property type="match status" value="1"/>
</dbReference>
<evidence type="ECO:0000259" key="1">
    <source>
        <dbReference type="Pfam" id="PF19789"/>
    </source>
</evidence>
<evidence type="ECO:0000313" key="2">
    <source>
        <dbReference type="EMBL" id="DAG01718.1"/>
    </source>
</evidence>
<accession>A0A8S5V4T5</accession>
<dbReference type="EMBL" id="BK016197">
    <property type="protein sequence ID" value="DAG01718.1"/>
    <property type="molecule type" value="Genomic_DNA"/>
</dbReference>
<proteinExistence type="predicted"/>
<dbReference type="InterPro" id="IPR046240">
    <property type="entry name" value="DUF6273"/>
</dbReference>